<evidence type="ECO:0000256" key="1">
    <source>
        <dbReference type="ARBA" id="ARBA00005322"/>
    </source>
</evidence>
<dbReference type="NCBIfam" id="TIGR03824">
    <property type="entry name" value="FlgM_jcvi"/>
    <property type="match status" value="1"/>
</dbReference>
<dbReference type="InterPro" id="IPR007412">
    <property type="entry name" value="FlgM"/>
</dbReference>
<evidence type="ECO:0000256" key="5">
    <source>
        <dbReference type="ARBA" id="ARBA00023015"/>
    </source>
</evidence>
<evidence type="ECO:0000256" key="4">
    <source>
        <dbReference type="ARBA" id="ARBA00022795"/>
    </source>
</evidence>
<keyword evidence="5" id="KW-0805">Transcription regulation</keyword>
<evidence type="ECO:0000256" key="3">
    <source>
        <dbReference type="ARBA" id="ARBA00022491"/>
    </source>
</evidence>
<feature type="domain" description="Anti-sigma-28 factor FlgM C-terminal" evidence="10">
    <location>
        <begin position="44"/>
        <end position="91"/>
    </location>
</feature>
<dbReference type="SUPFAM" id="SSF101498">
    <property type="entry name" value="Anti-sigma factor FlgM"/>
    <property type="match status" value="1"/>
</dbReference>
<dbReference type="InterPro" id="IPR031316">
    <property type="entry name" value="FlgM_C"/>
</dbReference>
<keyword evidence="3" id="KW-0678">Repressor</keyword>
<sequence length="101" mass="10742">MSIDSTRPISGVKSVQSQDTELHLHAKGKTSNTSAQSTVTTETQVNISNAQTQLTQASEHDIDIEKVENLKQAIRNGELKIDAGKIADALIAEAQSGIDGL</sequence>
<protein>
    <recommendedName>
        <fullName evidence="2">Negative regulator of flagellin synthesis</fullName>
    </recommendedName>
    <alternativeName>
        <fullName evidence="8">Anti-sigma-28 factor</fullName>
    </alternativeName>
</protein>
<feature type="region of interest" description="Disordered" evidence="9">
    <location>
        <begin position="1"/>
        <end position="40"/>
    </location>
</feature>
<dbReference type="Pfam" id="PF04316">
    <property type="entry name" value="FlgM"/>
    <property type="match status" value="1"/>
</dbReference>
<proteinExistence type="inferred from homology"/>
<keyword evidence="6" id="KW-0804">Transcription</keyword>
<evidence type="ECO:0000313" key="11">
    <source>
        <dbReference type="EMBL" id="PWC14289.1"/>
    </source>
</evidence>
<keyword evidence="12" id="KW-1185">Reference proteome</keyword>
<dbReference type="OrthoDB" id="7062942at2"/>
<comment type="caution">
    <text evidence="11">The sequence shown here is derived from an EMBL/GenBank/DDBJ whole genome shotgun (WGS) entry which is preliminary data.</text>
</comment>
<comment type="similarity">
    <text evidence="1">Belongs to the FlgM family.</text>
</comment>
<evidence type="ECO:0000259" key="10">
    <source>
        <dbReference type="Pfam" id="PF04316"/>
    </source>
</evidence>
<dbReference type="AlphaFoldDB" id="A0A2U1TY24"/>
<gene>
    <name evidence="11" type="ORF">B4923_05120</name>
</gene>
<evidence type="ECO:0000256" key="9">
    <source>
        <dbReference type="SAM" id="MobiDB-lite"/>
    </source>
</evidence>
<feature type="compositionally biased region" description="Polar residues" evidence="9">
    <location>
        <begin position="29"/>
        <end position="40"/>
    </location>
</feature>
<name>A0A2U1TY24_9GAMM</name>
<reference evidence="11 12" key="1">
    <citation type="submission" date="2018-04" db="EMBL/GenBank/DDBJ databases">
        <title>Brenneria corticis sp.nov.</title>
        <authorList>
            <person name="Li Y."/>
        </authorList>
    </citation>
    <scope>NUCLEOTIDE SEQUENCE [LARGE SCALE GENOMIC DNA]</scope>
    <source>
        <strain evidence="11 12">LMG 27715</strain>
    </source>
</reference>
<dbReference type="Proteomes" id="UP000245138">
    <property type="component" value="Unassembled WGS sequence"/>
</dbReference>
<dbReference type="GO" id="GO:0045892">
    <property type="term" value="P:negative regulation of DNA-templated transcription"/>
    <property type="evidence" value="ECO:0007669"/>
    <property type="project" value="InterPro"/>
</dbReference>
<evidence type="ECO:0000313" key="12">
    <source>
        <dbReference type="Proteomes" id="UP000245138"/>
    </source>
</evidence>
<evidence type="ECO:0000256" key="8">
    <source>
        <dbReference type="ARBA" id="ARBA00030117"/>
    </source>
</evidence>
<organism evidence="11 12">
    <name type="scientific">Brenneria roseae subsp. americana</name>
    <dbReference type="NCBI Taxonomy" id="1508507"/>
    <lineage>
        <taxon>Bacteria</taxon>
        <taxon>Pseudomonadati</taxon>
        <taxon>Pseudomonadota</taxon>
        <taxon>Gammaproteobacteria</taxon>
        <taxon>Enterobacterales</taxon>
        <taxon>Pectobacteriaceae</taxon>
        <taxon>Brenneria</taxon>
    </lineage>
</organism>
<accession>A0A2U1TY24</accession>
<feature type="compositionally biased region" description="Polar residues" evidence="9">
    <location>
        <begin position="1"/>
        <end position="19"/>
    </location>
</feature>
<comment type="function">
    <text evidence="7">Responsible for the coupling of flagellin expression to flagellar assembly by preventing expression of the flagellin genes when a component of the middle class of proteins is defective. It negatively regulates flagellar genes by inhibiting the activity of FliA by directly binding to FliA.</text>
</comment>
<evidence type="ECO:0000256" key="2">
    <source>
        <dbReference type="ARBA" id="ARBA00017823"/>
    </source>
</evidence>
<dbReference type="RefSeq" id="WP_109053287.1">
    <property type="nucleotide sequence ID" value="NZ_QDKJ01000003.1"/>
</dbReference>
<evidence type="ECO:0000256" key="7">
    <source>
        <dbReference type="ARBA" id="ARBA00024739"/>
    </source>
</evidence>
<dbReference type="GO" id="GO:0044781">
    <property type="term" value="P:bacterial-type flagellum organization"/>
    <property type="evidence" value="ECO:0007669"/>
    <property type="project" value="UniProtKB-KW"/>
</dbReference>
<evidence type="ECO:0000256" key="6">
    <source>
        <dbReference type="ARBA" id="ARBA00023163"/>
    </source>
</evidence>
<dbReference type="EMBL" id="QDKJ01000003">
    <property type="protein sequence ID" value="PWC14289.1"/>
    <property type="molecule type" value="Genomic_DNA"/>
</dbReference>
<dbReference type="InterPro" id="IPR035890">
    <property type="entry name" value="Anti-sigma-28_factor_FlgM_sf"/>
</dbReference>
<keyword evidence="4" id="KW-1005">Bacterial flagellum biogenesis</keyword>